<evidence type="ECO:0000313" key="1">
    <source>
        <dbReference type="EMBL" id="OPC79966.1"/>
    </source>
</evidence>
<dbReference type="Proteomes" id="UP000190037">
    <property type="component" value="Unassembled WGS sequence"/>
</dbReference>
<reference evidence="1 2" key="1">
    <citation type="submission" date="2017-03" db="EMBL/GenBank/DDBJ databases">
        <title>Draft genome sequence of Streptomyces scabrisporus NF3, endophyte isolated from Amphipterygium adstringens.</title>
        <authorList>
            <person name="Vazquez M."/>
            <person name="Ceapa C.D."/>
            <person name="Rodriguez Luna D."/>
            <person name="Sanchez Esquivel S."/>
        </authorList>
    </citation>
    <scope>NUCLEOTIDE SEQUENCE [LARGE SCALE GENOMIC DNA]</scope>
    <source>
        <strain evidence="1 2">NF3</strain>
    </source>
</reference>
<dbReference type="STRING" id="159449.B4N89_02495"/>
<dbReference type="RefSeq" id="WP_078974233.1">
    <property type="nucleotide sequence ID" value="NZ_MWQN01000001.1"/>
</dbReference>
<dbReference type="EMBL" id="MWQN01000001">
    <property type="protein sequence ID" value="OPC79966.1"/>
    <property type="molecule type" value="Genomic_DNA"/>
</dbReference>
<sequence>MTAPLKAAAPTTGAAAPILWTADNPPPADGCRWCGRVAATHGPTCPAAPRYPRGYERPTRAQRVARIAARWEIAQRRLVRCDRPGCRDGWIAPRPGDPYRSLRPTACTCVDGWIDPDLDDEEVCD</sequence>
<accession>A0A1T3NT46</accession>
<organism evidence="1 2">
    <name type="scientific">Embleya scabrispora</name>
    <dbReference type="NCBI Taxonomy" id="159449"/>
    <lineage>
        <taxon>Bacteria</taxon>
        <taxon>Bacillati</taxon>
        <taxon>Actinomycetota</taxon>
        <taxon>Actinomycetes</taxon>
        <taxon>Kitasatosporales</taxon>
        <taxon>Streptomycetaceae</taxon>
        <taxon>Embleya</taxon>
    </lineage>
</organism>
<proteinExistence type="predicted"/>
<comment type="caution">
    <text evidence="1">The sequence shown here is derived from an EMBL/GenBank/DDBJ whole genome shotgun (WGS) entry which is preliminary data.</text>
</comment>
<gene>
    <name evidence="1" type="ORF">B4N89_02495</name>
</gene>
<dbReference type="AlphaFoldDB" id="A0A1T3NT46"/>
<name>A0A1T3NT46_9ACTN</name>
<protein>
    <submittedName>
        <fullName evidence="1">Uncharacterized protein</fullName>
    </submittedName>
</protein>
<keyword evidence="2" id="KW-1185">Reference proteome</keyword>
<evidence type="ECO:0000313" key="2">
    <source>
        <dbReference type="Proteomes" id="UP000190037"/>
    </source>
</evidence>